<proteinExistence type="predicted"/>
<gene>
    <name evidence="2" type="ORF">FLK62_05550</name>
</gene>
<dbReference type="Proteomes" id="UP000509790">
    <property type="component" value="Chromosome"/>
</dbReference>
<evidence type="ECO:0000313" key="3">
    <source>
        <dbReference type="Proteomes" id="UP000509790"/>
    </source>
</evidence>
<dbReference type="EMBL" id="CP041334">
    <property type="protein sequence ID" value="QKY72769.1"/>
    <property type="molecule type" value="Genomic_DNA"/>
</dbReference>
<dbReference type="AlphaFoldDB" id="A0A859IFR4"/>
<protein>
    <submittedName>
        <fullName evidence="2">Uncharacterized protein</fullName>
    </submittedName>
</protein>
<name>A0A859IFR4_GLAPU</name>
<evidence type="ECO:0000256" key="1">
    <source>
        <dbReference type="SAM" id="Phobius"/>
    </source>
</evidence>
<keyword evidence="1" id="KW-0812">Transmembrane</keyword>
<evidence type="ECO:0000313" key="2">
    <source>
        <dbReference type="EMBL" id="QKY72769.1"/>
    </source>
</evidence>
<reference evidence="2 3" key="1">
    <citation type="submission" date="2019-06" db="EMBL/GenBank/DDBJ databases">
        <title>Complete genome sequence of Haemophilus parasuis HPS412.</title>
        <authorList>
            <person name="Yang S."/>
            <person name="Huang C."/>
        </authorList>
    </citation>
    <scope>NUCLEOTIDE SEQUENCE [LARGE SCALE GENOMIC DNA]</scope>
    <source>
        <strain evidence="2 3">HPS412</strain>
    </source>
</reference>
<organism evidence="2 3">
    <name type="scientific">Glaesserella parasuis</name>
    <name type="common">Haemophilus parasuis</name>
    <dbReference type="NCBI Taxonomy" id="738"/>
    <lineage>
        <taxon>Bacteria</taxon>
        <taxon>Pseudomonadati</taxon>
        <taxon>Pseudomonadota</taxon>
        <taxon>Gammaproteobacteria</taxon>
        <taxon>Pasteurellales</taxon>
        <taxon>Pasteurellaceae</taxon>
        <taxon>Glaesserella</taxon>
    </lineage>
</organism>
<keyword evidence="1" id="KW-1133">Transmembrane helix</keyword>
<sequence length="61" mass="7060">MPSSLFMGKIVESVSIVMGVSKNEIFMGLAFQHWLYILLTSLHILFVALLIFFIKNNWNKK</sequence>
<dbReference type="RefSeq" id="WP_176443618.1">
    <property type="nucleotide sequence ID" value="NZ_CP041334.1"/>
</dbReference>
<feature type="transmembrane region" description="Helical" evidence="1">
    <location>
        <begin position="34"/>
        <end position="54"/>
    </location>
</feature>
<accession>A0A859IFR4</accession>
<keyword evidence="1" id="KW-0472">Membrane</keyword>